<proteinExistence type="predicted"/>
<reference evidence="2 3" key="1">
    <citation type="submission" date="2018-08" db="EMBL/GenBank/DDBJ databases">
        <title>A genome reference for cultivated species of the human gut microbiota.</title>
        <authorList>
            <person name="Zou Y."/>
            <person name="Xue W."/>
            <person name="Luo G."/>
        </authorList>
    </citation>
    <scope>NUCLEOTIDE SEQUENCE [LARGE SCALE GENOMIC DNA]</scope>
    <source>
        <strain evidence="2 3">OF01-2LB</strain>
    </source>
</reference>
<evidence type="ECO:0000313" key="1">
    <source>
        <dbReference type="EMBL" id="QJA03267.1"/>
    </source>
</evidence>
<accession>A0A3E2VFY4</accession>
<dbReference type="Proteomes" id="UP000260025">
    <property type="component" value="Unassembled WGS sequence"/>
</dbReference>
<dbReference type="OrthoDB" id="1645204at2"/>
<evidence type="ECO:0000313" key="4">
    <source>
        <dbReference type="Proteomes" id="UP000503330"/>
    </source>
</evidence>
<reference evidence="1 4" key="2">
    <citation type="submission" date="2020-02" db="EMBL/GenBank/DDBJ databases">
        <authorList>
            <person name="Kociolek L.K."/>
            <person name="Ozer E.A."/>
        </authorList>
    </citation>
    <scope>NUCLEOTIDE SEQUENCE [LARGE SCALE GENOMIC DNA]</scope>
    <source>
        <strain evidence="1 4">ATCC 14501</strain>
    </source>
</reference>
<dbReference type="EMBL" id="CP048838">
    <property type="protein sequence ID" value="QJA03267.1"/>
    <property type="molecule type" value="Genomic_DNA"/>
</dbReference>
<dbReference type="Proteomes" id="UP000503330">
    <property type="component" value="Chromosome"/>
</dbReference>
<evidence type="ECO:0000313" key="2">
    <source>
        <dbReference type="EMBL" id="RGC09541.1"/>
    </source>
</evidence>
<name>A0A3E2VFY4_CLOIN</name>
<sequence>MAGRKMELLSMTCLGDNVMEKLKQYAQEDVVFIKENKSADAVLVYQFCREFMDWYYQCLKERQKIGIQNALKRKREGNGVYGRPRVQIPEDFEVNIRACLDSKRPLGEYCMNIGMALSTFYKYSYPIRKQWKDEQRQQQDIYTDEIENKQAG</sequence>
<protein>
    <submittedName>
        <fullName evidence="2">Uncharacterized protein</fullName>
    </submittedName>
</protein>
<organism evidence="2 3">
    <name type="scientific">Clostridium innocuum</name>
    <dbReference type="NCBI Taxonomy" id="1522"/>
    <lineage>
        <taxon>Bacteria</taxon>
        <taxon>Bacillati</taxon>
        <taxon>Bacillota</taxon>
        <taxon>Clostridia</taxon>
        <taxon>Eubacteriales</taxon>
        <taxon>Clostridiaceae</taxon>
        <taxon>Clostridium</taxon>
    </lineage>
</organism>
<dbReference type="AlphaFoldDB" id="A0A3E2VFY4"/>
<gene>
    <name evidence="2" type="ORF">DXA38_20850</name>
    <name evidence="1" type="ORF">G4D54_12820</name>
</gene>
<evidence type="ECO:0000313" key="3">
    <source>
        <dbReference type="Proteomes" id="UP000260025"/>
    </source>
</evidence>
<dbReference type="EMBL" id="QVEV01000055">
    <property type="protein sequence ID" value="RGC09541.1"/>
    <property type="molecule type" value="Genomic_DNA"/>
</dbReference>